<accession>A0A8J6IUA9</accession>
<evidence type="ECO:0000313" key="2">
    <source>
        <dbReference type="Proteomes" id="UP000601768"/>
    </source>
</evidence>
<reference evidence="1" key="2">
    <citation type="submission" date="2020-08" db="EMBL/GenBank/DDBJ databases">
        <authorList>
            <person name="Lai Q."/>
        </authorList>
    </citation>
    <scope>NUCLEOTIDE SEQUENCE</scope>
    <source>
        <strain evidence="1">S27-2</strain>
    </source>
</reference>
<sequence length="232" mass="26174">MQIQSSGLTLFDYLEDADKSNQTLQNLAQNQYQYQDLRKELNTLTDSLNLGQTDNPLKFLDNGFSNVSLKTVNNMIAYNMRPVAEDLQQMADRFGIKDPVNLQNVDGKWQVDGLMDEEQLAAATPEEKATQEQLQNLQTYLDKNTALQDKLTQLDRMSEFYEFGQTQEYAKTLQANDVAEDGVVSYLTASRSLIQEAAGFSLSSKGLQLNSRGESDSLIEQAKEQFNIKDES</sequence>
<dbReference type="AlphaFoldDB" id="A0A8J6IUA9"/>
<dbReference type="RefSeq" id="WP_186506453.1">
    <property type="nucleotide sequence ID" value="NZ_JACNEP010000006.1"/>
</dbReference>
<protein>
    <submittedName>
        <fullName evidence="1">Uncharacterized protein</fullName>
    </submittedName>
</protein>
<keyword evidence="2" id="KW-1185">Reference proteome</keyword>
<organism evidence="1 2">
    <name type="scientific">Neptunicella marina</name>
    <dbReference type="NCBI Taxonomy" id="2125989"/>
    <lineage>
        <taxon>Bacteria</taxon>
        <taxon>Pseudomonadati</taxon>
        <taxon>Pseudomonadota</taxon>
        <taxon>Gammaproteobacteria</taxon>
        <taxon>Alteromonadales</taxon>
        <taxon>Alteromonadaceae</taxon>
        <taxon>Neptunicella</taxon>
    </lineage>
</organism>
<comment type="caution">
    <text evidence="1">The sequence shown here is derived from an EMBL/GenBank/DDBJ whole genome shotgun (WGS) entry which is preliminary data.</text>
</comment>
<reference evidence="1" key="1">
    <citation type="journal article" date="2018" name="Int. J. Syst. Evol. Microbiol.">
        <title>Neptunicella marina gen. nov., sp. nov., isolated from surface seawater.</title>
        <authorList>
            <person name="Liu X."/>
            <person name="Lai Q."/>
            <person name="Du Y."/>
            <person name="Zhang X."/>
            <person name="Liu Z."/>
            <person name="Sun F."/>
            <person name="Shao Z."/>
        </authorList>
    </citation>
    <scope>NUCLEOTIDE SEQUENCE</scope>
    <source>
        <strain evidence="1">S27-2</strain>
    </source>
</reference>
<name>A0A8J6IUA9_9ALTE</name>
<proteinExistence type="predicted"/>
<dbReference type="Proteomes" id="UP000601768">
    <property type="component" value="Unassembled WGS sequence"/>
</dbReference>
<dbReference type="EMBL" id="JACNEP010000006">
    <property type="protein sequence ID" value="MBC3765975.1"/>
    <property type="molecule type" value="Genomic_DNA"/>
</dbReference>
<gene>
    <name evidence="1" type="ORF">H8B19_08800</name>
</gene>
<evidence type="ECO:0000313" key="1">
    <source>
        <dbReference type="EMBL" id="MBC3765975.1"/>
    </source>
</evidence>